<name>A0A850PJZ8_9MYCO</name>
<dbReference type="AlphaFoldDB" id="A0A850PJZ8"/>
<protein>
    <submittedName>
        <fullName evidence="1">Uncharacterized protein</fullName>
    </submittedName>
</protein>
<reference evidence="1 2" key="1">
    <citation type="submission" date="2020-05" db="EMBL/GenBank/DDBJ databases">
        <title>Draft genome sequence of Mycobacterium hippocampi DL, isolated from European seabass, Dicentrarchus labrax, reared in fish farms.</title>
        <authorList>
            <person name="Stathopoulou P."/>
            <person name="Asimakis E."/>
            <person name="Tzokas K."/>
            <person name="Batargias C."/>
            <person name="Tsiamis G."/>
        </authorList>
    </citation>
    <scope>NUCLEOTIDE SEQUENCE [LARGE SCALE GENOMIC DNA]</scope>
    <source>
        <strain evidence="1 2">DL</strain>
    </source>
</reference>
<gene>
    <name evidence="1" type="ORF">HLY00_3365</name>
</gene>
<sequence>MLKETQQLTAAEGSTPAARADHVFDFAAAWLFSPAMADLLALFDEEMPPSSTQPDDPITSGGWLHLNEELPRWLEQIVDNTQPVSVGLTREYVGILRRTLSLERQVAEHFNFRGGQGGQYRERAQASAATFDNALRGDIIDCSRRLGLVDPEAPRHSSYDMTLVLGGGYKSPQLRSQLAADLAASGTGLGRLYFLGSPRFLIDEPPEAAEVAYYAEQARDEFDLMAAGAHRAFGLTVSTPMYLCGCRSADDLCPTWLDSHSGDSIDTPPEYTHERKADLTDSRRINQGAVLSASTHRPPYRPDTTDTFALWTRVANPRIGQRALVVTTQVFVPFQTFDGIKRLYLDHGVEVDAVGFGADWGDRPLTAEYVLQETLSAIRSARRMLVYACDILRAG</sequence>
<organism evidence="1 2">
    <name type="scientific">Mycolicibacterium hippocampi</name>
    <dbReference type="NCBI Taxonomy" id="659824"/>
    <lineage>
        <taxon>Bacteria</taxon>
        <taxon>Bacillati</taxon>
        <taxon>Actinomycetota</taxon>
        <taxon>Actinomycetes</taxon>
        <taxon>Mycobacteriales</taxon>
        <taxon>Mycobacteriaceae</taxon>
        <taxon>Mycolicibacterium</taxon>
    </lineage>
</organism>
<evidence type="ECO:0000313" key="2">
    <source>
        <dbReference type="Proteomes" id="UP000570517"/>
    </source>
</evidence>
<evidence type="ECO:0000313" key="1">
    <source>
        <dbReference type="EMBL" id="NVN50649.1"/>
    </source>
</evidence>
<dbReference type="RefSeq" id="WP_178359000.1">
    <property type="nucleotide sequence ID" value="NZ_JABFYL010000025.1"/>
</dbReference>
<comment type="caution">
    <text evidence="1">The sequence shown here is derived from an EMBL/GenBank/DDBJ whole genome shotgun (WGS) entry which is preliminary data.</text>
</comment>
<keyword evidence="2" id="KW-1185">Reference proteome</keyword>
<proteinExistence type="predicted"/>
<dbReference type="Proteomes" id="UP000570517">
    <property type="component" value="Unassembled WGS sequence"/>
</dbReference>
<accession>A0A850PJZ8</accession>
<dbReference type="EMBL" id="JABFYL010000025">
    <property type="protein sequence ID" value="NVN50649.1"/>
    <property type="molecule type" value="Genomic_DNA"/>
</dbReference>